<feature type="region of interest" description="Disordered" evidence="5">
    <location>
        <begin position="171"/>
        <end position="192"/>
    </location>
</feature>
<dbReference type="InterPro" id="IPR036873">
    <property type="entry name" value="Rhodanese-like_dom_sf"/>
</dbReference>
<dbReference type="Gene3D" id="3.90.190.10">
    <property type="entry name" value="Protein tyrosine phosphatase superfamily"/>
    <property type="match status" value="1"/>
</dbReference>
<evidence type="ECO:0000313" key="9">
    <source>
        <dbReference type="EMBL" id="CRK91679.1"/>
    </source>
</evidence>
<reference evidence="9 10" key="1">
    <citation type="submission" date="2015-04" db="EMBL/GenBank/DDBJ databases">
        <authorList>
            <person name="Syromyatnikov M.Y."/>
            <person name="Popov V.N."/>
        </authorList>
    </citation>
    <scope>NUCLEOTIDE SEQUENCE [LARGE SCALE GENOMIC DNA]</scope>
</reference>
<dbReference type="PANTHER" id="PTHR10159:SF519">
    <property type="entry name" value="DUAL SPECIFICITY PROTEIN PHOSPHATASE MPK3"/>
    <property type="match status" value="1"/>
</dbReference>
<dbReference type="InterPro" id="IPR020422">
    <property type="entry name" value="TYR_PHOSPHATASE_DUAL_dom"/>
</dbReference>
<evidence type="ECO:0000259" key="6">
    <source>
        <dbReference type="PROSITE" id="PS50054"/>
    </source>
</evidence>
<feature type="domain" description="Tyrosine-protein phosphatase" evidence="6">
    <location>
        <begin position="199"/>
        <end position="341"/>
    </location>
</feature>
<dbReference type="GO" id="GO:0033550">
    <property type="term" value="F:MAP kinase tyrosine phosphatase activity"/>
    <property type="evidence" value="ECO:0007669"/>
    <property type="project" value="TreeGrafter"/>
</dbReference>
<dbReference type="PROSITE" id="PS50056">
    <property type="entry name" value="TYR_PHOSPHATASE_2"/>
    <property type="match status" value="1"/>
</dbReference>
<dbReference type="GO" id="GO:0008330">
    <property type="term" value="F:protein tyrosine/threonine phosphatase activity"/>
    <property type="evidence" value="ECO:0007669"/>
    <property type="project" value="TreeGrafter"/>
</dbReference>
<dbReference type="SUPFAM" id="SSF52799">
    <property type="entry name" value="(Phosphotyrosine protein) phosphatases II"/>
    <property type="match status" value="1"/>
</dbReference>
<evidence type="ECO:0000256" key="1">
    <source>
        <dbReference type="ARBA" id="ARBA00008601"/>
    </source>
</evidence>
<dbReference type="SUPFAM" id="SSF52821">
    <property type="entry name" value="Rhodanese/Cell cycle control phosphatase"/>
    <property type="match status" value="1"/>
</dbReference>
<dbReference type="CDD" id="cd01446">
    <property type="entry name" value="DSP_MapKP"/>
    <property type="match status" value="1"/>
</dbReference>
<dbReference type="GO" id="GO:0017017">
    <property type="term" value="F:MAP kinase tyrosine/serine/threonine phosphatase activity"/>
    <property type="evidence" value="ECO:0007669"/>
    <property type="project" value="InterPro"/>
</dbReference>
<dbReference type="GO" id="GO:0005829">
    <property type="term" value="C:cytosol"/>
    <property type="evidence" value="ECO:0007669"/>
    <property type="project" value="TreeGrafter"/>
</dbReference>
<dbReference type="EMBL" id="CVRI01000021">
    <property type="protein sequence ID" value="CRK91679.1"/>
    <property type="molecule type" value="Genomic_DNA"/>
</dbReference>
<feature type="region of interest" description="Disordered" evidence="5">
    <location>
        <begin position="414"/>
        <end position="435"/>
    </location>
</feature>
<keyword evidence="3" id="KW-0378">Hydrolase</keyword>
<organism evidence="9 10">
    <name type="scientific">Clunio marinus</name>
    <dbReference type="NCBI Taxonomy" id="568069"/>
    <lineage>
        <taxon>Eukaryota</taxon>
        <taxon>Metazoa</taxon>
        <taxon>Ecdysozoa</taxon>
        <taxon>Arthropoda</taxon>
        <taxon>Hexapoda</taxon>
        <taxon>Insecta</taxon>
        <taxon>Pterygota</taxon>
        <taxon>Neoptera</taxon>
        <taxon>Endopterygota</taxon>
        <taxon>Diptera</taxon>
        <taxon>Nematocera</taxon>
        <taxon>Chironomoidea</taxon>
        <taxon>Chironomidae</taxon>
        <taxon>Clunio</taxon>
    </lineage>
</organism>
<dbReference type="SMART" id="SM00450">
    <property type="entry name" value="RHOD"/>
    <property type="match status" value="1"/>
</dbReference>
<dbReference type="PANTHER" id="PTHR10159">
    <property type="entry name" value="DUAL SPECIFICITY PROTEIN PHOSPHATASE"/>
    <property type="match status" value="1"/>
</dbReference>
<evidence type="ECO:0000313" key="10">
    <source>
        <dbReference type="Proteomes" id="UP000183832"/>
    </source>
</evidence>
<dbReference type="InterPro" id="IPR001763">
    <property type="entry name" value="Rhodanese-like_dom"/>
</dbReference>
<evidence type="ECO:0000256" key="4">
    <source>
        <dbReference type="ARBA" id="ARBA00022912"/>
    </source>
</evidence>
<dbReference type="PRINTS" id="PR01764">
    <property type="entry name" value="MAPKPHPHTASE"/>
</dbReference>
<evidence type="ECO:0000256" key="2">
    <source>
        <dbReference type="ARBA" id="ARBA00013064"/>
    </source>
</evidence>
<feature type="compositionally biased region" description="Low complexity" evidence="5">
    <location>
        <begin position="347"/>
        <end position="377"/>
    </location>
</feature>
<feature type="compositionally biased region" description="Low complexity" evidence="5">
    <location>
        <begin position="172"/>
        <end position="189"/>
    </location>
</feature>
<sequence length="435" mass="48565">MPDTEIELIDKNCLISELRSCNSNSPNKKEIIILDCRSANDYASSHIKQSANISIPTIMLRRLKEGKIDLFSTIKCKDLKNRLLGMDIQTLFVLYHNSPAQSSPDIIQILSRKLMAEFNDKKIRVACLADGFPNFQSSFPEWCEDERTNNMQSNSTEQLMGLRSLRISTPLSDSACSSSTESSDGESASNYPLEPYGGEPIEILPGLFLGNAAHSEDITKIQKYNIRYILNVSTLPNVFQDTGKIEYLQIPITDHWSQDLSVHFPSAIKFIEEAKSKNVSCLVHCLAGVSRSVTITLAYLMFAKALGLNDAFTFVRARKPDVSPNFHFMEQLHTFERQLKNDPNRRPTPSASSSSSTPSTYDPNSNTPSSATSSASSIRDHRSRYLSRHVKYSCACNEVDCKCMQQDYLLGPGTGVSPDSGIEFDRWTPSDNTPK</sequence>
<dbReference type="InterPro" id="IPR000387">
    <property type="entry name" value="Tyr_Pase_dom"/>
</dbReference>
<evidence type="ECO:0000259" key="7">
    <source>
        <dbReference type="PROSITE" id="PS50056"/>
    </source>
</evidence>
<dbReference type="GO" id="GO:0043409">
    <property type="term" value="P:negative regulation of MAPK cascade"/>
    <property type="evidence" value="ECO:0007669"/>
    <property type="project" value="TreeGrafter"/>
</dbReference>
<feature type="domain" description="Tyrosine specific protein phosphatases" evidence="7">
    <location>
        <begin position="262"/>
        <end position="322"/>
    </location>
</feature>
<keyword evidence="10" id="KW-1185">Reference proteome</keyword>
<dbReference type="STRING" id="568069.A0A1J1HUD1"/>
<dbReference type="OrthoDB" id="165342at2759"/>
<keyword evidence="4" id="KW-0904">Protein phosphatase</keyword>
<evidence type="ECO:0000259" key="8">
    <source>
        <dbReference type="PROSITE" id="PS50206"/>
    </source>
</evidence>
<name>A0A1J1HUD1_9DIPT</name>
<dbReference type="Pfam" id="PF00581">
    <property type="entry name" value="Rhodanese"/>
    <property type="match status" value="1"/>
</dbReference>
<dbReference type="InterPro" id="IPR008343">
    <property type="entry name" value="MKP"/>
</dbReference>
<feature type="region of interest" description="Disordered" evidence="5">
    <location>
        <begin position="337"/>
        <end position="378"/>
    </location>
</feature>
<protein>
    <recommendedName>
        <fullName evidence="2">protein-tyrosine-phosphatase</fullName>
        <ecNumber evidence="2">3.1.3.48</ecNumber>
    </recommendedName>
</protein>
<comment type="similarity">
    <text evidence="1">Belongs to the protein-tyrosine phosphatase family. Non-receptor class dual specificity subfamily.</text>
</comment>
<dbReference type="PROSITE" id="PS50206">
    <property type="entry name" value="RHODANESE_3"/>
    <property type="match status" value="1"/>
</dbReference>
<gene>
    <name evidence="9" type="ORF">CLUMA_CG005327</name>
</gene>
<dbReference type="Proteomes" id="UP000183832">
    <property type="component" value="Unassembled WGS sequence"/>
</dbReference>
<dbReference type="InterPro" id="IPR000340">
    <property type="entry name" value="Dual-sp_phosphatase_cat-dom"/>
</dbReference>
<dbReference type="AlphaFoldDB" id="A0A1J1HUD1"/>
<dbReference type="PROSITE" id="PS50054">
    <property type="entry name" value="TYR_PHOSPHATASE_DUAL"/>
    <property type="match status" value="1"/>
</dbReference>
<dbReference type="SMART" id="SM00195">
    <property type="entry name" value="DSPc"/>
    <property type="match status" value="1"/>
</dbReference>
<feature type="domain" description="Rhodanese" evidence="8">
    <location>
        <begin position="27"/>
        <end position="144"/>
    </location>
</feature>
<feature type="compositionally biased region" description="Basic and acidic residues" evidence="5">
    <location>
        <begin position="423"/>
        <end position="435"/>
    </location>
</feature>
<dbReference type="EC" id="3.1.3.48" evidence="2"/>
<dbReference type="InterPro" id="IPR029021">
    <property type="entry name" value="Prot-tyrosine_phosphatase-like"/>
</dbReference>
<dbReference type="Pfam" id="PF00782">
    <property type="entry name" value="DSPc"/>
    <property type="match status" value="1"/>
</dbReference>
<accession>A0A1J1HUD1</accession>
<proteinExistence type="inferred from homology"/>
<dbReference type="Gene3D" id="3.40.250.10">
    <property type="entry name" value="Rhodanese-like domain"/>
    <property type="match status" value="1"/>
</dbReference>
<evidence type="ECO:0000256" key="3">
    <source>
        <dbReference type="ARBA" id="ARBA00022801"/>
    </source>
</evidence>
<evidence type="ECO:0000256" key="5">
    <source>
        <dbReference type="SAM" id="MobiDB-lite"/>
    </source>
</evidence>